<reference evidence="2" key="1">
    <citation type="journal article" date="2014" name="Environ. Microbiol.">
        <title>Comparative genomics of the marine bacterial genus Glaciecola reveals the high degree of genomic diversity and genomic characteristic for cold adaptation.</title>
        <authorList>
            <person name="Qin Q.L."/>
            <person name="Xie B.B."/>
            <person name="Yu Y."/>
            <person name="Shu Y.L."/>
            <person name="Rong J.C."/>
            <person name="Zhang Y.J."/>
            <person name="Zhao D.L."/>
            <person name="Chen X.L."/>
            <person name="Zhang X.Y."/>
            <person name="Chen B."/>
            <person name="Zhou B.C."/>
            <person name="Zhang Y.Z."/>
        </authorList>
    </citation>
    <scope>NUCLEOTIDE SEQUENCE [LARGE SCALE GENOMIC DNA]</scope>
    <source>
        <strain evidence="2">LMG 21857</strain>
    </source>
</reference>
<gene>
    <name evidence="1" type="ORF">GPLA_1763</name>
</gene>
<sequence>MKQAQVNHRLLGQAIANCIDRVLINIAHLNKVKASINISEKQDSQ</sequence>
<protein>
    <submittedName>
        <fullName evidence="1">Uncharacterized protein</fullName>
    </submittedName>
</protein>
<keyword evidence="2" id="KW-1185">Reference proteome</keyword>
<proteinExistence type="predicted"/>
<dbReference type="Proteomes" id="UP000006322">
    <property type="component" value="Unassembled WGS sequence"/>
</dbReference>
<accession>K6ZV52</accession>
<dbReference type="EMBL" id="BAER01000044">
    <property type="protein sequence ID" value="GAC32673.1"/>
    <property type="molecule type" value="Genomic_DNA"/>
</dbReference>
<name>K6ZV52_9ALTE</name>
<evidence type="ECO:0000313" key="1">
    <source>
        <dbReference type="EMBL" id="GAC32673.1"/>
    </source>
</evidence>
<dbReference type="AlphaFoldDB" id="K6ZV52"/>
<evidence type="ECO:0000313" key="2">
    <source>
        <dbReference type="Proteomes" id="UP000006322"/>
    </source>
</evidence>
<organism evidence="1 2">
    <name type="scientific">Paraglaciecola polaris LMG 21857</name>
    <dbReference type="NCBI Taxonomy" id="1129793"/>
    <lineage>
        <taxon>Bacteria</taxon>
        <taxon>Pseudomonadati</taxon>
        <taxon>Pseudomonadota</taxon>
        <taxon>Gammaproteobacteria</taxon>
        <taxon>Alteromonadales</taxon>
        <taxon>Alteromonadaceae</taxon>
        <taxon>Paraglaciecola</taxon>
    </lineage>
</organism>
<comment type="caution">
    <text evidence="1">The sequence shown here is derived from an EMBL/GenBank/DDBJ whole genome shotgun (WGS) entry which is preliminary data.</text>
</comment>
<dbReference type="STRING" id="1129793.GPLA_1763"/>